<dbReference type="CDD" id="cd06557">
    <property type="entry name" value="KPHMT-like"/>
    <property type="match status" value="1"/>
</dbReference>
<evidence type="ECO:0000256" key="10">
    <source>
        <dbReference type="PIRSR" id="PIRSR000388-3"/>
    </source>
</evidence>
<keyword evidence="7" id="KW-0963">Cytoplasm</keyword>
<dbReference type="FunFam" id="3.20.20.60:FF:000003">
    <property type="entry name" value="3-methyl-2-oxobutanoate hydroxymethyltransferase"/>
    <property type="match status" value="1"/>
</dbReference>
<protein>
    <recommendedName>
        <fullName evidence="7">3-methyl-2-oxobutanoate hydroxymethyltransferase</fullName>
        <ecNumber evidence="7">2.1.2.11</ecNumber>
    </recommendedName>
    <alternativeName>
        <fullName evidence="7">Ketopantoate hydroxymethyltransferase</fullName>
        <shortName evidence="7">KPHMT</shortName>
    </alternativeName>
</protein>
<dbReference type="EMBL" id="JAFGIX010000054">
    <property type="protein sequence ID" value="MBN1573696.1"/>
    <property type="molecule type" value="Genomic_DNA"/>
</dbReference>
<comment type="caution">
    <text evidence="11">The sequence shown here is derived from an EMBL/GenBank/DDBJ whole genome shotgun (WGS) entry which is preliminary data.</text>
</comment>
<comment type="catalytic activity">
    <reaction evidence="7">
        <text>(6R)-5,10-methylene-5,6,7,8-tetrahydrofolate + 3-methyl-2-oxobutanoate + H2O = 2-dehydropantoate + (6S)-5,6,7,8-tetrahydrofolate</text>
        <dbReference type="Rhea" id="RHEA:11824"/>
        <dbReference type="ChEBI" id="CHEBI:11561"/>
        <dbReference type="ChEBI" id="CHEBI:11851"/>
        <dbReference type="ChEBI" id="CHEBI:15377"/>
        <dbReference type="ChEBI" id="CHEBI:15636"/>
        <dbReference type="ChEBI" id="CHEBI:57453"/>
        <dbReference type="EC" id="2.1.2.11"/>
    </reaction>
</comment>
<dbReference type="PIRSF" id="PIRSF000388">
    <property type="entry name" value="Pantoate_hydroxy_MeTrfase"/>
    <property type="match status" value="1"/>
</dbReference>
<feature type="binding site" evidence="7 9">
    <location>
        <position position="85"/>
    </location>
    <ligand>
        <name>3-methyl-2-oxobutanoate</name>
        <dbReference type="ChEBI" id="CHEBI:11851"/>
    </ligand>
</feature>
<dbReference type="GO" id="GO:0005737">
    <property type="term" value="C:cytoplasm"/>
    <property type="evidence" value="ECO:0007669"/>
    <property type="project" value="UniProtKB-SubCell"/>
</dbReference>
<keyword evidence="7 10" id="KW-0479">Metal-binding</keyword>
<dbReference type="Gene3D" id="3.20.20.60">
    <property type="entry name" value="Phosphoenolpyruvate-binding domains"/>
    <property type="match status" value="1"/>
</dbReference>
<comment type="function">
    <text evidence="6 7">Catalyzes the reversible reaction in which hydroxymethyl group from 5,10-methylenetetrahydrofolate is transferred onto alpha-ketoisovalerate to form ketopantoate.</text>
</comment>
<dbReference type="GO" id="GO:0015940">
    <property type="term" value="P:pantothenate biosynthetic process"/>
    <property type="evidence" value="ECO:0007669"/>
    <property type="project" value="UniProtKB-UniRule"/>
</dbReference>
<evidence type="ECO:0000256" key="7">
    <source>
        <dbReference type="HAMAP-Rule" id="MF_00156"/>
    </source>
</evidence>
<feature type="active site" description="Proton acceptor" evidence="7 8">
    <location>
        <position position="184"/>
    </location>
</feature>
<keyword evidence="7 10" id="KW-0460">Magnesium</keyword>
<dbReference type="InterPro" id="IPR040442">
    <property type="entry name" value="Pyrv_kinase-like_dom_sf"/>
</dbReference>
<comment type="pathway">
    <text evidence="1 7">Cofactor biosynthesis; (R)-pantothenate biosynthesis; (R)-pantoate from 3-methyl-2-oxobutanoate: step 1/2.</text>
</comment>
<evidence type="ECO:0000256" key="3">
    <source>
        <dbReference type="ARBA" id="ARBA00011424"/>
    </source>
</evidence>
<dbReference type="Proteomes" id="UP000809273">
    <property type="component" value="Unassembled WGS sequence"/>
</dbReference>
<feature type="binding site" evidence="7 9">
    <location>
        <begin position="46"/>
        <end position="47"/>
    </location>
    <ligand>
        <name>3-methyl-2-oxobutanoate</name>
        <dbReference type="ChEBI" id="CHEBI:11851"/>
    </ligand>
</feature>
<evidence type="ECO:0000256" key="9">
    <source>
        <dbReference type="PIRSR" id="PIRSR000388-2"/>
    </source>
</evidence>
<evidence type="ECO:0000256" key="4">
    <source>
        <dbReference type="ARBA" id="ARBA00022655"/>
    </source>
</evidence>
<feature type="binding site" evidence="7 10">
    <location>
        <position position="85"/>
    </location>
    <ligand>
        <name>Mg(2+)</name>
        <dbReference type="ChEBI" id="CHEBI:18420"/>
    </ligand>
</feature>
<comment type="subunit">
    <text evidence="3 7">Homodecamer; pentamer of dimers.</text>
</comment>
<dbReference type="Pfam" id="PF02548">
    <property type="entry name" value="Pantoate_transf"/>
    <property type="match status" value="1"/>
</dbReference>
<dbReference type="PANTHER" id="PTHR20881">
    <property type="entry name" value="3-METHYL-2-OXOBUTANOATE HYDROXYMETHYLTRANSFERASE"/>
    <property type="match status" value="1"/>
</dbReference>
<evidence type="ECO:0000256" key="5">
    <source>
        <dbReference type="ARBA" id="ARBA00022679"/>
    </source>
</evidence>
<name>A0A9D8KEZ5_9DELT</name>
<dbReference type="InterPro" id="IPR003700">
    <property type="entry name" value="Pantoate_hydroxy_MeTrfase"/>
</dbReference>
<evidence type="ECO:0000256" key="6">
    <source>
        <dbReference type="ARBA" id="ARBA00056497"/>
    </source>
</evidence>
<evidence type="ECO:0000313" key="12">
    <source>
        <dbReference type="Proteomes" id="UP000809273"/>
    </source>
</evidence>
<evidence type="ECO:0000256" key="8">
    <source>
        <dbReference type="PIRSR" id="PIRSR000388-1"/>
    </source>
</evidence>
<dbReference type="HAMAP" id="MF_00156">
    <property type="entry name" value="PanB"/>
    <property type="match status" value="1"/>
</dbReference>
<comment type="subcellular location">
    <subcellularLocation>
        <location evidence="7">Cytoplasm</location>
    </subcellularLocation>
</comment>
<comment type="cofactor">
    <cofactor evidence="7 10">
        <name>Mg(2+)</name>
        <dbReference type="ChEBI" id="CHEBI:18420"/>
    </cofactor>
    <text evidence="7 10">Binds 1 Mg(2+) ion per subunit.</text>
</comment>
<evidence type="ECO:0000256" key="2">
    <source>
        <dbReference type="ARBA" id="ARBA00008676"/>
    </source>
</evidence>
<evidence type="ECO:0000256" key="1">
    <source>
        <dbReference type="ARBA" id="ARBA00005033"/>
    </source>
</evidence>
<sequence length="267" mass="29058">MTRKVTILDLKKMKDEGEKITMITAYDFCFSKIFSDAGVDVILVGDSAANVVCGMESTLPITMDDMLFLTGAVSRAKPEALVVGDMPFMSYHTSIKETLLNAGRFLKEGHAEAVKLEGGENVKDKIAAITNMDIPVMAHIGLTPQSVHRMGGYKVQGKDDVSRKKLLMDAKAVEEAGAFSVVLEAIPSTLAKEITESVSIPTIGIGAGVDCDGQVLVMHDILGLSFGKRPKFVKEYANLKEMAEKAVREFVDEVHAKQFPTNEHIYS</sequence>
<dbReference type="PANTHER" id="PTHR20881:SF0">
    <property type="entry name" value="3-METHYL-2-OXOBUTANOATE HYDROXYMETHYLTRANSFERASE"/>
    <property type="match status" value="1"/>
</dbReference>
<feature type="binding site" evidence="7 9">
    <location>
        <position position="115"/>
    </location>
    <ligand>
        <name>3-methyl-2-oxobutanoate</name>
        <dbReference type="ChEBI" id="CHEBI:11851"/>
    </ligand>
</feature>
<organism evidence="11 12">
    <name type="scientific">Candidatus Zymogenus saltonus</name>
    <dbReference type="NCBI Taxonomy" id="2844893"/>
    <lineage>
        <taxon>Bacteria</taxon>
        <taxon>Deltaproteobacteria</taxon>
        <taxon>Candidatus Zymogenia</taxon>
        <taxon>Candidatus Zymogeniales</taxon>
        <taxon>Candidatus Zymogenaceae</taxon>
        <taxon>Candidatus Zymogenus</taxon>
    </lineage>
</organism>
<dbReference type="InterPro" id="IPR015813">
    <property type="entry name" value="Pyrv/PenolPyrv_kinase-like_dom"/>
</dbReference>
<reference evidence="11" key="2">
    <citation type="submission" date="2021-01" db="EMBL/GenBank/DDBJ databases">
        <authorList>
            <person name="Hahn C.R."/>
            <person name="Youssef N.H."/>
            <person name="Elshahed M."/>
        </authorList>
    </citation>
    <scope>NUCLEOTIDE SEQUENCE</scope>
    <source>
        <strain evidence="11">Zod_Metabat.24</strain>
    </source>
</reference>
<dbReference type="NCBIfam" id="NF001452">
    <property type="entry name" value="PRK00311.1"/>
    <property type="match status" value="1"/>
</dbReference>
<dbReference type="NCBIfam" id="TIGR00222">
    <property type="entry name" value="panB"/>
    <property type="match status" value="1"/>
</dbReference>
<dbReference type="SUPFAM" id="SSF51621">
    <property type="entry name" value="Phosphoenolpyruvate/pyruvate domain"/>
    <property type="match status" value="1"/>
</dbReference>
<accession>A0A9D8KEZ5</accession>
<keyword evidence="4 7" id="KW-0566">Pantothenate biosynthesis</keyword>
<dbReference type="GO" id="GO:0000287">
    <property type="term" value="F:magnesium ion binding"/>
    <property type="evidence" value="ECO:0007669"/>
    <property type="project" value="TreeGrafter"/>
</dbReference>
<comment type="similarity">
    <text evidence="2 7">Belongs to the PanB family.</text>
</comment>
<evidence type="ECO:0000313" key="11">
    <source>
        <dbReference type="EMBL" id="MBN1573696.1"/>
    </source>
</evidence>
<dbReference type="AlphaFoldDB" id="A0A9D8KEZ5"/>
<reference evidence="11" key="1">
    <citation type="journal article" date="2021" name="Environ. Microbiol.">
        <title>Genomic characterization of three novel Desulfobacterota classes expand the metabolic and phylogenetic diversity of the phylum.</title>
        <authorList>
            <person name="Murphy C.L."/>
            <person name="Biggerstaff J."/>
            <person name="Eichhorn A."/>
            <person name="Ewing E."/>
            <person name="Shahan R."/>
            <person name="Soriano D."/>
            <person name="Stewart S."/>
            <person name="VanMol K."/>
            <person name="Walker R."/>
            <person name="Walters P."/>
            <person name="Elshahed M.S."/>
            <person name="Youssef N.H."/>
        </authorList>
    </citation>
    <scope>NUCLEOTIDE SEQUENCE</scope>
    <source>
        <strain evidence="11">Zod_Metabat.24</strain>
    </source>
</reference>
<gene>
    <name evidence="7 11" type="primary">panB</name>
    <name evidence="11" type="ORF">JW984_10925</name>
</gene>
<proteinExistence type="inferred from homology"/>
<feature type="binding site" evidence="7 10">
    <location>
        <position position="46"/>
    </location>
    <ligand>
        <name>Mg(2+)</name>
        <dbReference type="ChEBI" id="CHEBI:18420"/>
    </ligand>
</feature>
<feature type="binding site" evidence="7 10">
    <location>
        <position position="117"/>
    </location>
    <ligand>
        <name>Mg(2+)</name>
        <dbReference type="ChEBI" id="CHEBI:18420"/>
    </ligand>
</feature>
<dbReference type="GO" id="GO:0003864">
    <property type="term" value="F:3-methyl-2-oxobutanoate hydroxymethyltransferase activity"/>
    <property type="evidence" value="ECO:0007669"/>
    <property type="project" value="UniProtKB-UniRule"/>
</dbReference>
<keyword evidence="5 7" id="KW-0808">Transferase</keyword>
<dbReference type="EC" id="2.1.2.11" evidence="7"/>